<dbReference type="SUPFAM" id="SSF53098">
    <property type="entry name" value="Ribonuclease H-like"/>
    <property type="match status" value="1"/>
</dbReference>
<evidence type="ECO:0000256" key="5">
    <source>
        <dbReference type="ARBA" id="ARBA00022705"/>
    </source>
</evidence>
<organism evidence="10 11">
    <name type="scientific">Rhamnella rubrinervis</name>
    <dbReference type="NCBI Taxonomy" id="2594499"/>
    <lineage>
        <taxon>Eukaryota</taxon>
        <taxon>Viridiplantae</taxon>
        <taxon>Streptophyta</taxon>
        <taxon>Embryophyta</taxon>
        <taxon>Tracheophyta</taxon>
        <taxon>Spermatophyta</taxon>
        <taxon>Magnoliopsida</taxon>
        <taxon>eudicotyledons</taxon>
        <taxon>Gunneridae</taxon>
        <taxon>Pentapetalae</taxon>
        <taxon>rosids</taxon>
        <taxon>fabids</taxon>
        <taxon>Rosales</taxon>
        <taxon>Rhamnaceae</taxon>
        <taxon>rhamnoid group</taxon>
        <taxon>Rhamneae</taxon>
        <taxon>Rhamnella</taxon>
    </lineage>
</organism>
<keyword evidence="4" id="KW-0548">Nucleotidyltransferase</keyword>
<gene>
    <name evidence="10" type="ORF">FNV43_RR07351</name>
</gene>
<evidence type="ECO:0000256" key="7">
    <source>
        <dbReference type="ARBA" id="ARBA00023125"/>
    </source>
</evidence>
<dbReference type="Pfam" id="PF03175">
    <property type="entry name" value="DNA_pol_B_2"/>
    <property type="match status" value="1"/>
</dbReference>
<dbReference type="AlphaFoldDB" id="A0A8K0HF41"/>
<comment type="catalytic activity">
    <reaction evidence="8">
        <text>DNA(n) + a 2'-deoxyribonucleoside 5'-triphosphate = DNA(n+1) + diphosphate</text>
        <dbReference type="Rhea" id="RHEA:22508"/>
        <dbReference type="Rhea" id="RHEA-COMP:17339"/>
        <dbReference type="Rhea" id="RHEA-COMP:17340"/>
        <dbReference type="ChEBI" id="CHEBI:33019"/>
        <dbReference type="ChEBI" id="CHEBI:61560"/>
        <dbReference type="ChEBI" id="CHEBI:173112"/>
        <dbReference type="EC" id="2.7.7.7"/>
    </reaction>
</comment>
<dbReference type="Gene3D" id="3.30.420.10">
    <property type="entry name" value="Ribonuclease H-like superfamily/Ribonuclease H"/>
    <property type="match status" value="1"/>
</dbReference>
<evidence type="ECO:0000256" key="3">
    <source>
        <dbReference type="ARBA" id="ARBA00022679"/>
    </source>
</evidence>
<evidence type="ECO:0000313" key="10">
    <source>
        <dbReference type="EMBL" id="KAF3451256.1"/>
    </source>
</evidence>
<dbReference type="OrthoDB" id="913959at2759"/>
<dbReference type="GO" id="GO:0000166">
    <property type="term" value="F:nucleotide binding"/>
    <property type="evidence" value="ECO:0007669"/>
    <property type="project" value="InterPro"/>
</dbReference>
<dbReference type="GO" id="GO:0003887">
    <property type="term" value="F:DNA-directed DNA polymerase activity"/>
    <property type="evidence" value="ECO:0007669"/>
    <property type="project" value="UniProtKB-KW"/>
</dbReference>
<dbReference type="InterPro" id="IPR012337">
    <property type="entry name" value="RNaseH-like_sf"/>
</dbReference>
<comment type="caution">
    <text evidence="10">The sequence shown here is derived from an EMBL/GenBank/DDBJ whole genome shotgun (WGS) entry which is preliminary data.</text>
</comment>
<keyword evidence="7" id="KW-0238">DNA-binding</keyword>
<keyword evidence="6" id="KW-0239">DNA-directed DNA polymerase</keyword>
<name>A0A8K0HF41_9ROSA</name>
<proteinExistence type="inferred from homology"/>
<dbReference type="InterPro" id="IPR036397">
    <property type="entry name" value="RNaseH_sf"/>
</dbReference>
<comment type="similarity">
    <text evidence="1">Belongs to the DNA polymerase type-B family.</text>
</comment>
<feature type="domain" description="DNA-directed DNA polymerase family B mitochondria/virus" evidence="9">
    <location>
        <begin position="206"/>
        <end position="248"/>
    </location>
</feature>
<evidence type="ECO:0000256" key="2">
    <source>
        <dbReference type="ARBA" id="ARBA00012417"/>
    </source>
</evidence>
<accession>A0A8K0HF41</accession>
<dbReference type="SUPFAM" id="SSF56672">
    <property type="entry name" value="DNA/RNA polymerases"/>
    <property type="match status" value="2"/>
</dbReference>
<dbReference type="InterPro" id="IPR004868">
    <property type="entry name" value="DNA-dir_DNA_pol_B_mt/vir"/>
</dbReference>
<keyword evidence="3" id="KW-0808">Transferase</keyword>
<dbReference type="GO" id="GO:0006260">
    <property type="term" value="P:DNA replication"/>
    <property type="evidence" value="ECO:0007669"/>
    <property type="project" value="UniProtKB-KW"/>
</dbReference>
<dbReference type="InterPro" id="IPR043502">
    <property type="entry name" value="DNA/RNA_pol_sf"/>
</dbReference>
<dbReference type="Proteomes" id="UP000796880">
    <property type="component" value="Unassembled WGS sequence"/>
</dbReference>
<evidence type="ECO:0000313" key="11">
    <source>
        <dbReference type="Proteomes" id="UP000796880"/>
    </source>
</evidence>
<reference evidence="10" key="1">
    <citation type="submission" date="2020-03" db="EMBL/GenBank/DDBJ databases">
        <title>A high-quality chromosome-level genome assembly of a woody plant with both climbing and erect habits, Rhamnella rubrinervis.</title>
        <authorList>
            <person name="Lu Z."/>
            <person name="Yang Y."/>
            <person name="Zhu X."/>
            <person name="Sun Y."/>
        </authorList>
    </citation>
    <scope>NUCLEOTIDE SEQUENCE</scope>
    <source>
        <strain evidence="10">BYM</strain>
        <tissue evidence="10">Leaf</tissue>
    </source>
</reference>
<keyword evidence="11" id="KW-1185">Reference proteome</keyword>
<keyword evidence="5" id="KW-0235">DNA replication</keyword>
<dbReference type="EMBL" id="VOIH02000003">
    <property type="protein sequence ID" value="KAF3451256.1"/>
    <property type="molecule type" value="Genomic_DNA"/>
</dbReference>
<evidence type="ECO:0000256" key="6">
    <source>
        <dbReference type="ARBA" id="ARBA00022932"/>
    </source>
</evidence>
<evidence type="ECO:0000256" key="4">
    <source>
        <dbReference type="ARBA" id="ARBA00022695"/>
    </source>
</evidence>
<sequence>MPLLRCCDCDLIVFAVMRLLIKYAYTTESDYGKFTICYAMKIPTEMFPLQSVIASLLEWMFSAMPFISDDEIASVLWECINTGFLVVRPGDDLSSESEAGNGIETYFSEDYPDIVFKPLKKGAIRCLHNQTSYEEPYAIMKLAVYLGKKLLFRLRDSLTLLTGSLNNLARNLCPQLGSKGSIPHDGASVESEESYSHYISYASITHPNPFPIHIPNRNEDTFIRRGYYGGHADAYKPYGKNLYYYDVELLISLYHEVLSYAGATRSFLSQATCLRRSLVLSMALCHPLEKDKKLRELVPNSEWSPPRISAAQLAAAITACARFICIHTFQEMIVTTRYGLCRFSSPLPEEEVSSTVLGKFKLEYIVKKGIFLAPKSFFILTQEGEKIIKHEGLAKSLVNDEWFESQYADISRTIQTPVESNFKIDWERLNITKKETLVNLGIRIGNKREPVFDNDLWVDTMPLDVTYFAGQENRIRTYEVRHLQELNDKNIEHIAQKDQIISDLELRGLVSVISVSKKYSLEDRKIEQHSSTSTVPGLVQVIEREKVTSRIERLPNSSYCSHRDSIRQLVLSPIKLALMQDNLIENPTNPYGTIFENEGGGISKLSKLI</sequence>
<protein>
    <recommendedName>
        <fullName evidence="2">DNA-directed DNA polymerase</fullName>
        <ecNumber evidence="2">2.7.7.7</ecNumber>
    </recommendedName>
</protein>
<evidence type="ECO:0000256" key="8">
    <source>
        <dbReference type="ARBA" id="ARBA00049244"/>
    </source>
</evidence>
<dbReference type="EC" id="2.7.7.7" evidence="2"/>
<evidence type="ECO:0000256" key="1">
    <source>
        <dbReference type="ARBA" id="ARBA00005755"/>
    </source>
</evidence>
<dbReference type="GO" id="GO:0003677">
    <property type="term" value="F:DNA binding"/>
    <property type="evidence" value="ECO:0007669"/>
    <property type="project" value="UniProtKB-KW"/>
</dbReference>
<evidence type="ECO:0000259" key="9">
    <source>
        <dbReference type="Pfam" id="PF03175"/>
    </source>
</evidence>